<gene>
    <name evidence="1" type="ORF">PDE_02069</name>
</gene>
<dbReference type="EMBL" id="KB644409">
    <property type="protein sequence ID" value="EPS27127.1"/>
    <property type="molecule type" value="Genomic_DNA"/>
</dbReference>
<reference evidence="1 2" key="1">
    <citation type="journal article" date="2013" name="PLoS ONE">
        <title>Genomic and secretomic analyses reveal unique features of the lignocellulolytic enzyme system of Penicillium decumbens.</title>
        <authorList>
            <person name="Liu G."/>
            <person name="Zhang L."/>
            <person name="Wei X."/>
            <person name="Zou G."/>
            <person name="Qin Y."/>
            <person name="Ma L."/>
            <person name="Li J."/>
            <person name="Zheng H."/>
            <person name="Wang S."/>
            <person name="Wang C."/>
            <person name="Xun L."/>
            <person name="Zhao G.-P."/>
            <person name="Zhou Z."/>
            <person name="Qu Y."/>
        </authorList>
    </citation>
    <scope>NUCLEOTIDE SEQUENCE [LARGE SCALE GENOMIC DNA]</scope>
    <source>
        <strain evidence="2">114-2 / CGMCC 5302</strain>
    </source>
</reference>
<accession>S8AYR9</accession>
<evidence type="ECO:0000313" key="1">
    <source>
        <dbReference type="EMBL" id="EPS27127.1"/>
    </source>
</evidence>
<proteinExistence type="predicted"/>
<name>S8AYR9_PENO1</name>
<organism evidence="1 2">
    <name type="scientific">Penicillium oxalicum (strain 114-2 / CGMCC 5302)</name>
    <name type="common">Penicillium decumbens</name>
    <dbReference type="NCBI Taxonomy" id="933388"/>
    <lineage>
        <taxon>Eukaryota</taxon>
        <taxon>Fungi</taxon>
        <taxon>Dikarya</taxon>
        <taxon>Ascomycota</taxon>
        <taxon>Pezizomycotina</taxon>
        <taxon>Eurotiomycetes</taxon>
        <taxon>Eurotiomycetidae</taxon>
        <taxon>Eurotiales</taxon>
        <taxon>Aspergillaceae</taxon>
        <taxon>Penicillium</taxon>
    </lineage>
</organism>
<dbReference type="HOGENOM" id="CLU_2705619_0_0_1"/>
<dbReference type="AlphaFoldDB" id="S8AYR9"/>
<sequence>MFDVSNGFRFGIRWKRYTPIQKSKGEPAGSRPIPSLILVDATTSFSPRGASVQGLSNSAAVPDNYYLIPALAE</sequence>
<protein>
    <submittedName>
        <fullName evidence="1">Uncharacterized protein</fullName>
    </submittedName>
</protein>
<keyword evidence="2" id="KW-1185">Reference proteome</keyword>
<evidence type="ECO:0000313" key="2">
    <source>
        <dbReference type="Proteomes" id="UP000019376"/>
    </source>
</evidence>
<dbReference type="Proteomes" id="UP000019376">
    <property type="component" value="Unassembled WGS sequence"/>
</dbReference>